<reference evidence="10" key="1">
    <citation type="journal article" date="2014" name="Int. J. Syst. Evol. Microbiol.">
        <title>Complete genome sequence of Corynebacterium casei LMG S-19264T (=DSM 44701T), isolated from a smear-ripened cheese.</title>
        <authorList>
            <consortium name="US DOE Joint Genome Institute (JGI-PGF)"/>
            <person name="Walter F."/>
            <person name="Albersmeier A."/>
            <person name="Kalinowski J."/>
            <person name="Ruckert C."/>
        </authorList>
    </citation>
    <scope>NUCLEOTIDE SEQUENCE</scope>
    <source>
        <strain evidence="10">CGMCC 1.8984</strain>
    </source>
</reference>
<comment type="caution">
    <text evidence="10">The sequence shown here is derived from an EMBL/GenBank/DDBJ whole genome shotgun (WGS) entry which is preliminary data.</text>
</comment>
<dbReference type="Pfam" id="PF02899">
    <property type="entry name" value="Phage_int_SAM_1"/>
    <property type="match status" value="1"/>
</dbReference>
<dbReference type="FunFam" id="3.40.50.300:FF:000285">
    <property type="entry name" value="Sporulation initiation inhibitor Soj"/>
    <property type="match status" value="1"/>
</dbReference>
<evidence type="ECO:0000259" key="8">
    <source>
        <dbReference type="PROSITE" id="PS51898"/>
    </source>
</evidence>
<dbReference type="AlphaFoldDB" id="A0A917PTP2"/>
<evidence type="ECO:0000256" key="4">
    <source>
        <dbReference type="ARBA" id="ARBA00023172"/>
    </source>
</evidence>
<dbReference type="InterPro" id="IPR011010">
    <property type="entry name" value="DNA_brk_join_enz"/>
</dbReference>
<proteinExistence type="inferred from homology"/>
<dbReference type="PANTHER" id="PTHR13696:SF99">
    <property type="entry name" value="COBYRINIC ACID AC-DIAMIDE SYNTHASE"/>
    <property type="match status" value="1"/>
</dbReference>
<dbReference type="Gene3D" id="1.10.443.10">
    <property type="entry name" value="Intergrase catalytic core"/>
    <property type="match status" value="1"/>
</dbReference>
<evidence type="ECO:0008006" key="12">
    <source>
        <dbReference type="Google" id="ProtNLM"/>
    </source>
</evidence>
<feature type="domain" description="Core-binding (CB)" evidence="9">
    <location>
        <begin position="1"/>
        <end position="90"/>
    </location>
</feature>
<evidence type="ECO:0000313" key="10">
    <source>
        <dbReference type="EMBL" id="GGJ92091.1"/>
    </source>
</evidence>
<dbReference type="InterPro" id="IPR027417">
    <property type="entry name" value="P-loop_NTPase"/>
</dbReference>
<sequence>MTATASVEGYLRHLTVERGLARNTVTSYRRDLGLYADWLAARGFDGPGAVREQDLADFVRFLGAERRPALATSSIARVLSAVRGLHRFLAEEGVIEADVSRELRPPKLPMRLPKAIPVEEVEALLAAVGGEELHELRDTALLELLYATGARVSEAVSLNVDDLVDDEVVRLFGKGGKQRIVPLGSYARRAIDAYLVRARPALSARGTATPALFLGLRGRRMSRQAAWDVIHRAAERAGLGASVSPARRGCRRARGAGVARAFVGRDDPDLHAGHSRYTPGDVHGFPPACSLESTKHLRDAGADDAGERPDVTNQTQDPADGIASLEPEVGPAGRPHRDFPEPAPLRSHGPARIIALCNQKGGVGKTTTTINLGATLAEYGRRVLAVDFDPQGALSAGLGVQTHDAPTIYDLLLSRSIEPADAIQHTMVEGLDVIPANIDLSAAEVHLVTEVAREQILAGVLRRVAPDYDVILIDCQPSLGLLTVNALTASHGVVIPLECEYFALRGVALLIETIEKVRDRLNPAIELDGILATMYDARTLHSREVLERVVDAFGDKVLETVITRTVKFPDATVAATPITEFAPDHQASTSYRQLARELVFRGAVA</sequence>
<dbReference type="GO" id="GO:0006310">
    <property type="term" value="P:DNA recombination"/>
    <property type="evidence" value="ECO:0007669"/>
    <property type="project" value="UniProtKB-KW"/>
</dbReference>
<dbReference type="InterPro" id="IPR004107">
    <property type="entry name" value="Integrase_SAM-like_N"/>
</dbReference>
<dbReference type="SUPFAM" id="SSF52540">
    <property type="entry name" value="P-loop containing nucleoside triphosphate hydrolases"/>
    <property type="match status" value="1"/>
</dbReference>
<evidence type="ECO:0000256" key="2">
    <source>
        <dbReference type="ARBA" id="ARBA00022908"/>
    </source>
</evidence>
<accession>A0A917PTP2</accession>
<name>A0A917PTP2_9MICO</name>
<evidence type="ECO:0000256" key="1">
    <source>
        <dbReference type="ARBA" id="ARBA00006976"/>
    </source>
</evidence>
<dbReference type="SUPFAM" id="SSF56349">
    <property type="entry name" value="DNA breaking-rejoining enzymes"/>
    <property type="match status" value="1"/>
</dbReference>
<dbReference type="PANTHER" id="PTHR13696">
    <property type="entry name" value="P-LOOP CONTAINING NUCLEOSIDE TRIPHOSPHATE HYDROLASE"/>
    <property type="match status" value="1"/>
</dbReference>
<evidence type="ECO:0000256" key="3">
    <source>
        <dbReference type="ARBA" id="ARBA00023125"/>
    </source>
</evidence>
<feature type="domain" description="Tyr recombinase" evidence="8">
    <location>
        <begin position="111"/>
        <end position="245"/>
    </location>
</feature>
<evidence type="ECO:0000256" key="7">
    <source>
        <dbReference type="SAM" id="MobiDB-lite"/>
    </source>
</evidence>
<dbReference type="CDD" id="cd02042">
    <property type="entry name" value="ParAB_family"/>
    <property type="match status" value="1"/>
</dbReference>
<dbReference type="InterPro" id="IPR050678">
    <property type="entry name" value="DNA_Partitioning_ATPase"/>
</dbReference>
<feature type="region of interest" description="Disordered" evidence="7">
    <location>
        <begin position="265"/>
        <end position="334"/>
    </location>
</feature>
<comment type="function">
    <text evidence="5">May play a role in septum formation.</text>
</comment>
<evidence type="ECO:0000256" key="6">
    <source>
        <dbReference type="PROSITE-ProRule" id="PRU01248"/>
    </source>
</evidence>
<dbReference type="EMBL" id="BMMD01000026">
    <property type="protein sequence ID" value="GGJ92091.1"/>
    <property type="molecule type" value="Genomic_DNA"/>
</dbReference>
<dbReference type="PROSITE" id="PS51900">
    <property type="entry name" value="CB"/>
    <property type="match status" value="1"/>
</dbReference>
<protein>
    <recommendedName>
        <fullName evidence="12">Chromosome partitioning protein</fullName>
    </recommendedName>
</protein>
<dbReference type="InterPro" id="IPR044068">
    <property type="entry name" value="CB"/>
</dbReference>
<evidence type="ECO:0000259" key="9">
    <source>
        <dbReference type="PROSITE" id="PS51900"/>
    </source>
</evidence>
<comment type="similarity">
    <text evidence="1">Belongs to the ParA family.</text>
</comment>
<reference evidence="10" key="2">
    <citation type="submission" date="2020-09" db="EMBL/GenBank/DDBJ databases">
        <authorList>
            <person name="Sun Q."/>
            <person name="Zhou Y."/>
        </authorList>
    </citation>
    <scope>NUCLEOTIDE SEQUENCE</scope>
    <source>
        <strain evidence="10">CGMCC 1.8984</strain>
    </source>
</reference>
<dbReference type="InterPro" id="IPR010998">
    <property type="entry name" value="Integrase_recombinase_N"/>
</dbReference>
<evidence type="ECO:0000256" key="5">
    <source>
        <dbReference type="ARBA" id="ARBA00059092"/>
    </source>
</evidence>
<dbReference type="Pfam" id="PF00589">
    <property type="entry name" value="Phage_integrase"/>
    <property type="match status" value="1"/>
</dbReference>
<keyword evidence="3 6" id="KW-0238">DNA-binding</keyword>
<gene>
    <name evidence="10" type="ORF">GCM10011372_33220</name>
</gene>
<evidence type="ECO:0000313" key="11">
    <source>
        <dbReference type="Proteomes" id="UP000636956"/>
    </source>
</evidence>
<dbReference type="Pfam" id="PF13614">
    <property type="entry name" value="AAA_31"/>
    <property type="match status" value="1"/>
</dbReference>
<keyword evidence="11" id="KW-1185">Reference proteome</keyword>
<dbReference type="Proteomes" id="UP000636956">
    <property type="component" value="Unassembled WGS sequence"/>
</dbReference>
<dbReference type="GO" id="GO:0003677">
    <property type="term" value="F:DNA binding"/>
    <property type="evidence" value="ECO:0007669"/>
    <property type="project" value="UniProtKB-UniRule"/>
</dbReference>
<dbReference type="Gene3D" id="1.10.150.130">
    <property type="match status" value="1"/>
</dbReference>
<dbReference type="InterPro" id="IPR002104">
    <property type="entry name" value="Integrase_catalytic"/>
</dbReference>
<keyword evidence="2" id="KW-0229">DNA integration</keyword>
<dbReference type="Gene3D" id="3.40.50.300">
    <property type="entry name" value="P-loop containing nucleotide triphosphate hydrolases"/>
    <property type="match status" value="1"/>
</dbReference>
<dbReference type="PROSITE" id="PS51898">
    <property type="entry name" value="TYR_RECOMBINASE"/>
    <property type="match status" value="1"/>
</dbReference>
<keyword evidence="4" id="KW-0233">DNA recombination</keyword>
<dbReference type="InterPro" id="IPR025669">
    <property type="entry name" value="AAA_dom"/>
</dbReference>
<dbReference type="InterPro" id="IPR013762">
    <property type="entry name" value="Integrase-like_cat_sf"/>
</dbReference>
<organism evidence="10 11">
    <name type="scientific">Agromyces bauzanensis</name>
    <dbReference type="NCBI Taxonomy" id="1308924"/>
    <lineage>
        <taxon>Bacteria</taxon>
        <taxon>Bacillati</taxon>
        <taxon>Actinomycetota</taxon>
        <taxon>Actinomycetes</taxon>
        <taxon>Micrococcales</taxon>
        <taxon>Microbacteriaceae</taxon>
        <taxon>Agromyces</taxon>
    </lineage>
</organism>
<feature type="compositionally biased region" description="Basic and acidic residues" evidence="7">
    <location>
        <begin position="293"/>
        <end position="310"/>
    </location>
</feature>
<dbReference type="GO" id="GO:0015074">
    <property type="term" value="P:DNA integration"/>
    <property type="evidence" value="ECO:0007669"/>
    <property type="project" value="UniProtKB-KW"/>
</dbReference>